<organism evidence="1">
    <name type="scientific">Anguilla anguilla</name>
    <name type="common">European freshwater eel</name>
    <name type="synonym">Muraena anguilla</name>
    <dbReference type="NCBI Taxonomy" id="7936"/>
    <lineage>
        <taxon>Eukaryota</taxon>
        <taxon>Metazoa</taxon>
        <taxon>Chordata</taxon>
        <taxon>Craniata</taxon>
        <taxon>Vertebrata</taxon>
        <taxon>Euteleostomi</taxon>
        <taxon>Actinopterygii</taxon>
        <taxon>Neopterygii</taxon>
        <taxon>Teleostei</taxon>
        <taxon>Anguilliformes</taxon>
        <taxon>Anguillidae</taxon>
        <taxon>Anguilla</taxon>
    </lineage>
</organism>
<dbReference type="EMBL" id="GBXM01023449">
    <property type="protein sequence ID" value="JAH85128.1"/>
    <property type="molecule type" value="Transcribed_RNA"/>
</dbReference>
<sequence length="26" mass="3284">MIVHSLFLVQWLIHFTQKLKWLFNLQ</sequence>
<reference evidence="1" key="1">
    <citation type="submission" date="2014-11" db="EMBL/GenBank/DDBJ databases">
        <authorList>
            <person name="Amaro Gonzalez C."/>
        </authorList>
    </citation>
    <scope>NUCLEOTIDE SEQUENCE</scope>
</reference>
<protein>
    <submittedName>
        <fullName evidence="1">Uncharacterized protein</fullName>
    </submittedName>
</protein>
<accession>A0A0E9W6M1</accession>
<name>A0A0E9W6M1_ANGAN</name>
<proteinExistence type="predicted"/>
<evidence type="ECO:0000313" key="1">
    <source>
        <dbReference type="EMBL" id="JAH85128.1"/>
    </source>
</evidence>
<dbReference type="AlphaFoldDB" id="A0A0E9W6M1"/>
<reference evidence="1" key="2">
    <citation type="journal article" date="2015" name="Fish Shellfish Immunol.">
        <title>Early steps in the European eel (Anguilla anguilla)-Vibrio vulnificus interaction in the gills: Role of the RtxA13 toxin.</title>
        <authorList>
            <person name="Callol A."/>
            <person name="Pajuelo D."/>
            <person name="Ebbesson L."/>
            <person name="Teles M."/>
            <person name="MacKenzie S."/>
            <person name="Amaro C."/>
        </authorList>
    </citation>
    <scope>NUCLEOTIDE SEQUENCE</scope>
</reference>